<comment type="cofactor">
    <cofactor evidence="8">
        <name>Ca(2+)</name>
        <dbReference type="ChEBI" id="CHEBI:29108"/>
    </cofactor>
    <text evidence="8">Binds 1 Ca(2+) ion per subunit.</text>
</comment>
<feature type="domain" description="Peptidase S53" evidence="10">
    <location>
        <begin position="233"/>
        <end position="654"/>
    </location>
</feature>
<dbReference type="InterPro" id="IPR036852">
    <property type="entry name" value="Peptidase_S8/S53_dom_sf"/>
</dbReference>
<organism evidence="11 12">
    <name type="scientific">Oculimacula yallundae</name>
    <dbReference type="NCBI Taxonomy" id="86028"/>
    <lineage>
        <taxon>Eukaryota</taxon>
        <taxon>Fungi</taxon>
        <taxon>Dikarya</taxon>
        <taxon>Ascomycota</taxon>
        <taxon>Pezizomycotina</taxon>
        <taxon>Leotiomycetes</taxon>
        <taxon>Helotiales</taxon>
        <taxon>Ploettnerulaceae</taxon>
        <taxon>Oculimacula</taxon>
    </lineage>
</organism>
<evidence type="ECO:0000313" key="12">
    <source>
        <dbReference type="Proteomes" id="UP001595075"/>
    </source>
</evidence>
<dbReference type="InterPro" id="IPR015366">
    <property type="entry name" value="S53_propep"/>
</dbReference>
<evidence type="ECO:0000256" key="9">
    <source>
        <dbReference type="SAM" id="SignalP"/>
    </source>
</evidence>
<keyword evidence="2 8" id="KW-0645">Protease</keyword>
<comment type="subcellular location">
    <subcellularLocation>
        <location evidence="1">Secreted</location>
        <location evidence="1">Extracellular space</location>
    </subcellularLocation>
</comment>
<dbReference type="PANTHER" id="PTHR14218:SF19">
    <property type="entry name" value="SERINE PROTEASE AORO, PUTATIVE (AFU_ORTHOLOGUE AFUA_6G10250)-RELATED"/>
    <property type="match status" value="1"/>
</dbReference>
<dbReference type="PANTHER" id="PTHR14218">
    <property type="entry name" value="PROTEASE S8 TRIPEPTIDYL PEPTIDASE I CLN2"/>
    <property type="match status" value="1"/>
</dbReference>
<dbReference type="Gene3D" id="3.40.50.200">
    <property type="entry name" value="Peptidase S8/S53 domain"/>
    <property type="match status" value="1"/>
</dbReference>
<keyword evidence="5 8" id="KW-0720">Serine protease</keyword>
<feature type="binding site" evidence="8">
    <location>
        <position position="613"/>
    </location>
    <ligand>
        <name>Ca(2+)</name>
        <dbReference type="ChEBI" id="CHEBI:29108"/>
    </ligand>
</feature>
<keyword evidence="12" id="KW-1185">Reference proteome</keyword>
<dbReference type="SUPFAM" id="SSF54897">
    <property type="entry name" value="Protease propeptides/inhibitors"/>
    <property type="match status" value="1"/>
</dbReference>
<keyword evidence="3 8" id="KW-0479">Metal-binding</keyword>
<dbReference type="CDD" id="cd04056">
    <property type="entry name" value="Peptidases_S53"/>
    <property type="match status" value="1"/>
</dbReference>
<dbReference type="InterPro" id="IPR050819">
    <property type="entry name" value="Tripeptidyl-peptidase_I"/>
</dbReference>
<evidence type="ECO:0000256" key="4">
    <source>
        <dbReference type="ARBA" id="ARBA00022801"/>
    </source>
</evidence>
<proteinExistence type="predicted"/>
<evidence type="ECO:0000256" key="2">
    <source>
        <dbReference type="ARBA" id="ARBA00022670"/>
    </source>
</evidence>
<sequence>MHFLQVALVSAFAAQVAAAPFSSSQVVHERRDYIPKKWIKRSRVDRDIELPIRIGMTQSNLDKGHDLLLEVSHPTSKKYGQHYSAEEVADIFAPSQKTVDAVHEWLVSAGIAAEKISQSVNKQWMQVDASVLDLESLLDTEYHEYEHTDSGKTTLACDKYHVPSHIQEHVDYITPGTKLFSSHRRPNPNSEIDKRTFGVTSGKGGYLPPLLKELGMTIEALLAIPELLVCGTAITPACIQTLYNVTKPTKSAKGNELGIFEDLGDVYSQTDLDLFFLTLAQSIPLGTHPTLKAVDGAVAPVSVLQAGPESDLDFQVAYPLIYPQNTILFQTDDPVYEANYTFQGFLNTFLDAIDGSYCSYVDPLDPPYPNPSNAPGAYKGKLQCGVYKPTNVISISYGGGEADLPPAYQKRQCAEFMKLGLQGVSVVLASGDSGVAGPPGEGGNADGCLGTGQIFAPDFPATCPYLTAVGGTTLPPGANVKKDEEIAVTRFGSGGGFSNIYPRPSYQKAAVDNYLATSPPPYKSYSGVDNANIGSGGGIYNSGGRGYPDVSAVGDNIIIFNKGAPTLIGGTSASAPIFASILNRINEERIAAGKSTVGFVNPTLYAHPNVLHDITTGNNPGCNTNGFAASKGWDPVTGLGTPNYPAMLDLFMKI</sequence>
<evidence type="ECO:0000256" key="8">
    <source>
        <dbReference type="PROSITE-ProRule" id="PRU01032"/>
    </source>
</evidence>
<feature type="binding site" evidence="8">
    <location>
        <position position="632"/>
    </location>
    <ligand>
        <name>Ca(2+)</name>
        <dbReference type="ChEBI" id="CHEBI:29108"/>
    </ligand>
</feature>
<feature type="active site" description="Charge relay system" evidence="8">
    <location>
        <position position="309"/>
    </location>
</feature>
<comment type="caution">
    <text evidence="11">The sequence shown here is derived from an EMBL/GenBank/DDBJ whole genome shotgun (WGS) entry which is preliminary data.</text>
</comment>
<protein>
    <recommendedName>
        <fullName evidence="10">Peptidase S53 domain-containing protein</fullName>
    </recommendedName>
</protein>
<evidence type="ECO:0000259" key="10">
    <source>
        <dbReference type="PROSITE" id="PS51695"/>
    </source>
</evidence>
<evidence type="ECO:0000256" key="7">
    <source>
        <dbReference type="ARBA" id="ARBA00023145"/>
    </source>
</evidence>
<feature type="chain" id="PRO_5045440767" description="Peptidase S53 domain-containing protein" evidence="9">
    <location>
        <begin position="19"/>
        <end position="654"/>
    </location>
</feature>
<dbReference type="EMBL" id="JAZHXI010000006">
    <property type="protein sequence ID" value="KAL2070575.1"/>
    <property type="molecule type" value="Genomic_DNA"/>
</dbReference>
<dbReference type="CDD" id="cd11377">
    <property type="entry name" value="Pro-peptidase_S53"/>
    <property type="match status" value="1"/>
</dbReference>
<feature type="binding site" evidence="8">
    <location>
        <position position="614"/>
    </location>
    <ligand>
        <name>Ca(2+)</name>
        <dbReference type="ChEBI" id="CHEBI:29108"/>
    </ligand>
</feature>
<evidence type="ECO:0000313" key="11">
    <source>
        <dbReference type="EMBL" id="KAL2070575.1"/>
    </source>
</evidence>
<dbReference type="Proteomes" id="UP001595075">
    <property type="component" value="Unassembled WGS sequence"/>
</dbReference>
<feature type="active site" description="Charge relay system" evidence="8">
    <location>
        <position position="313"/>
    </location>
</feature>
<keyword evidence="7" id="KW-0865">Zymogen</keyword>
<evidence type="ECO:0000256" key="1">
    <source>
        <dbReference type="ARBA" id="ARBA00004239"/>
    </source>
</evidence>
<accession>A0ABR4CKX7</accession>
<keyword evidence="4 8" id="KW-0378">Hydrolase</keyword>
<feature type="binding site" evidence="8">
    <location>
        <position position="634"/>
    </location>
    <ligand>
        <name>Ca(2+)</name>
        <dbReference type="ChEBI" id="CHEBI:29108"/>
    </ligand>
</feature>
<keyword evidence="6 8" id="KW-0106">Calcium</keyword>
<feature type="active site" description="Charge relay system" evidence="8">
    <location>
        <position position="572"/>
    </location>
</feature>
<feature type="signal peptide" evidence="9">
    <location>
        <begin position="1"/>
        <end position="18"/>
    </location>
</feature>
<reference evidence="11 12" key="1">
    <citation type="journal article" date="2024" name="Commun. Biol.">
        <title>Comparative genomic analysis of thermophilic fungi reveals convergent evolutionary adaptations and gene losses.</title>
        <authorList>
            <person name="Steindorff A.S."/>
            <person name="Aguilar-Pontes M.V."/>
            <person name="Robinson A.J."/>
            <person name="Andreopoulos B."/>
            <person name="LaButti K."/>
            <person name="Kuo A."/>
            <person name="Mondo S."/>
            <person name="Riley R."/>
            <person name="Otillar R."/>
            <person name="Haridas S."/>
            <person name="Lipzen A."/>
            <person name="Grimwood J."/>
            <person name="Schmutz J."/>
            <person name="Clum A."/>
            <person name="Reid I.D."/>
            <person name="Moisan M.C."/>
            <person name="Butler G."/>
            <person name="Nguyen T.T.M."/>
            <person name="Dewar K."/>
            <person name="Conant G."/>
            <person name="Drula E."/>
            <person name="Henrissat B."/>
            <person name="Hansel C."/>
            <person name="Singer S."/>
            <person name="Hutchinson M.I."/>
            <person name="de Vries R.P."/>
            <person name="Natvig D.O."/>
            <person name="Powell A.J."/>
            <person name="Tsang A."/>
            <person name="Grigoriev I.V."/>
        </authorList>
    </citation>
    <scope>NUCLEOTIDE SEQUENCE [LARGE SCALE GENOMIC DNA]</scope>
    <source>
        <strain evidence="11 12">CBS 494.80</strain>
    </source>
</reference>
<evidence type="ECO:0000256" key="6">
    <source>
        <dbReference type="ARBA" id="ARBA00022837"/>
    </source>
</evidence>
<evidence type="ECO:0000256" key="5">
    <source>
        <dbReference type="ARBA" id="ARBA00022825"/>
    </source>
</evidence>
<dbReference type="SMART" id="SM00944">
    <property type="entry name" value="Pro-kuma_activ"/>
    <property type="match status" value="1"/>
</dbReference>
<keyword evidence="9" id="KW-0732">Signal</keyword>
<name>A0ABR4CKX7_9HELO</name>
<gene>
    <name evidence="11" type="ORF">VTL71DRAFT_13601</name>
</gene>
<dbReference type="Pfam" id="PF09286">
    <property type="entry name" value="Pro-kuma_activ"/>
    <property type="match status" value="1"/>
</dbReference>
<dbReference type="SUPFAM" id="SSF52743">
    <property type="entry name" value="Subtilisin-like"/>
    <property type="match status" value="1"/>
</dbReference>
<dbReference type="InterPro" id="IPR030400">
    <property type="entry name" value="Sedolisin_dom"/>
</dbReference>
<dbReference type="PROSITE" id="PS51695">
    <property type="entry name" value="SEDOLISIN"/>
    <property type="match status" value="1"/>
</dbReference>
<evidence type="ECO:0000256" key="3">
    <source>
        <dbReference type="ARBA" id="ARBA00022723"/>
    </source>
</evidence>